<organism evidence="5 6">
    <name type="scientific">Syncephalastrum racemosum</name>
    <name type="common">Filamentous fungus</name>
    <dbReference type="NCBI Taxonomy" id="13706"/>
    <lineage>
        <taxon>Eukaryota</taxon>
        <taxon>Fungi</taxon>
        <taxon>Fungi incertae sedis</taxon>
        <taxon>Mucoromycota</taxon>
        <taxon>Mucoromycotina</taxon>
        <taxon>Mucoromycetes</taxon>
        <taxon>Mucorales</taxon>
        <taxon>Syncephalastraceae</taxon>
        <taxon>Syncephalastrum</taxon>
    </lineage>
</organism>
<dbReference type="PANTHER" id="PTHR48104:SF30">
    <property type="entry name" value="METACASPASE-1"/>
    <property type="match status" value="1"/>
</dbReference>
<dbReference type="InterPro" id="IPR029030">
    <property type="entry name" value="Caspase-like_dom_sf"/>
</dbReference>
<name>A0A1X2HGW5_SYNRA</name>
<evidence type="ECO:0000256" key="1">
    <source>
        <dbReference type="ARBA" id="ARBA00009005"/>
    </source>
</evidence>
<dbReference type="OrthoDB" id="3223806at2759"/>
<evidence type="ECO:0000256" key="2">
    <source>
        <dbReference type="ARBA" id="ARBA00022703"/>
    </source>
</evidence>
<reference evidence="5 6" key="1">
    <citation type="submission" date="2016-07" db="EMBL/GenBank/DDBJ databases">
        <title>Pervasive Adenine N6-methylation of Active Genes in Fungi.</title>
        <authorList>
            <consortium name="DOE Joint Genome Institute"/>
            <person name="Mondo S.J."/>
            <person name="Dannebaum R.O."/>
            <person name="Kuo R.C."/>
            <person name="Labutti K."/>
            <person name="Haridas S."/>
            <person name="Kuo A."/>
            <person name="Salamov A."/>
            <person name="Ahrendt S.R."/>
            <person name="Lipzen A."/>
            <person name="Sullivan W."/>
            <person name="Andreopoulos W.B."/>
            <person name="Clum A."/>
            <person name="Lindquist E."/>
            <person name="Daum C."/>
            <person name="Ramamoorthy G.K."/>
            <person name="Gryganskyi A."/>
            <person name="Culley D."/>
            <person name="Magnuson J.K."/>
            <person name="James T.Y."/>
            <person name="O'Malley M.A."/>
            <person name="Stajich J.E."/>
            <person name="Spatafora J.W."/>
            <person name="Visel A."/>
            <person name="Grigoriev I.V."/>
        </authorList>
    </citation>
    <scope>NUCLEOTIDE SEQUENCE [LARGE SCALE GENOMIC DNA]</scope>
    <source>
        <strain evidence="5 6">NRRL 2496</strain>
    </source>
</reference>
<comment type="caution">
    <text evidence="5">The sequence shown here is derived from an EMBL/GenBank/DDBJ whole genome shotgun (WGS) entry which is preliminary data.</text>
</comment>
<dbReference type="GO" id="GO:0005737">
    <property type="term" value="C:cytoplasm"/>
    <property type="evidence" value="ECO:0007669"/>
    <property type="project" value="TreeGrafter"/>
</dbReference>
<dbReference type="OMA" id="EYGHHTP"/>
<dbReference type="InterPro" id="IPR050452">
    <property type="entry name" value="Metacaspase"/>
</dbReference>
<dbReference type="InterPro" id="IPR011600">
    <property type="entry name" value="Pept_C14_caspase"/>
</dbReference>
<evidence type="ECO:0000256" key="3">
    <source>
        <dbReference type="ARBA" id="ARBA00022807"/>
    </source>
</evidence>
<dbReference type="GO" id="GO:0004197">
    <property type="term" value="F:cysteine-type endopeptidase activity"/>
    <property type="evidence" value="ECO:0007669"/>
    <property type="project" value="InterPro"/>
</dbReference>
<dbReference type="STRING" id="13706.A0A1X2HGW5"/>
<sequence>MHVHPAFSNAPPEYTLSNCQGRKRALLIGINYIGTENELKGCINDVHNIKEFLTELYGFKEEDMVILTDHQEDEKFLPTRANIINGMQWLVDDAQENDSFFLHFSGHGGRVRDESGDEFDGFDETIYPLDFKDYEGDSGQLIDDDMHDLVVRPLPAGCRLTAIFDSCHSGTALDLPYVYSTQGEIKEDNLFKFASRSIFNAGLRFVTDGDREAAIDSIKELGHQLKDARDVLEQNRRTNSSPADVIMLSGCKDYQTSADAQEEGQSTGAMSHAFTTTLRENPDQSYHELLNNLREILGEHYSQRPQLSSSHPIDVEMKFTC</sequence>
<protein>
    <submittedName>
        <fullName evidence="5">Peptidase C14, caspase domain-containing protein</fullName>
    </submittedName>
</protein>
<proteinExistence type="inferred from homology"/>
<keyword evidence="2" id="KW-0053">Apoptosis</keyword>
<dbReference type="Gene3D" id="3.40.50.12660">
    <property type="match status" value="2"/>
</dbReference>
<dbReference type="EMBL" id="MCGN01000004">
    <property type="protein sequence ID" value="ORY98167.1"/>
    <property type="molecule type" value="Genomic_DNA"/>
</dbReference>
<dbReference type="InParanoid" id="A0A1X2HGW5"/>
<dbReference type="AlphaFoldDB" id="A0A1X2HGW5"/>
<accession>A0A1X2HGW5</accession>
<dbReference type="Proteomes" id="UP000242180">
    <property type="component" value="Unassembled WGS sequence"/>
</dbReference>
<feature type="domain" description="Peptidase C14 caspase" evidence="4">
    <location>
        <begin position="22"/>
        <end position="311"/>
    </location>
</feature>
<evidence type="ECO:0000313" key="6">
    <source>
        <dbReference type="Proteomes" id="UP000242180"/>
    </source>
</evidence>
<comment type="similarity">
    <text evidence="1">Belongs to the peptidase C14B family.</text>
</comment>
<dbReference type="FunCoup" id="A0A1X2HGW5">
    <property type="interactions" value="447"/>
</dbReference>
<keyword evidence="3" id="KW-0378">Hydrolase</keyword>
<keyword evidence="6" id="KW-1185">Reference proteome</keyword>
<evidence type="ECO:0000313" key="5">
    <source>
        <dbReference type="EMBL" id="ORY98167.1"/>
    </source>
</evidence>
<keyword evidence="3" id="KW-0645">Protease</keyword>
<dbReference type="SUPFAM" id="SSF52129">
    <property type="entry name" value="Caspase-like"/>
    <property type="match status" value="1"/>
</dbReference>
<dbReference type="GO" id="GO:0006508">
    <property type="term" value="P:proteolysis"/>
    <property type="evidence" value="ECO:0007669"/>
    <property type="project" value="InterPro"/>
</dbReference>
<dbReference type="PANTHER" id="PTHR48104">
    <property type="entry name" value="METACASPASE-4"/>
    <property type="match status" value="1"/>
</dbReference>
<dbReference type="Pfam" id="PF00656">
    <property type="entry name" value="Peptidase_C14"/>
    <property type="match status" value="1"/>
</dbReference>
<dbReference type="GO" id="GO:0006915">
    <property type="term" value="P:apoptotic process"/>
    <property type="evidence" value="ECO:0007669"/>
    <property type="project" value="UniProtKB-KW"/>
</dbReference>
<evidence type="ECO:0000259" key="4">
    <source>
        <dbReference type="Pfam" id="PF00656"/>
    </source>
</evidence>
<gene>
    <name evidence="5" type="ORF">BCR43DRAFT_473624</name>
</gene>
<keyword evidence="3" id="KW-0788">Thiol protease</keyword>